<protein>
    <recommendedName>
        <fullName evidence="5">FG-GAP repeat-containing protein</fullName>
    </recommendedName>
</protein>
<evidence type="ECO:0000256" key="1">
    <source>
        <dbReference type="ARBA" id="ARBA00022729"/>
    </source>
</evidence>
<dbReference type="InterPro" id="IPR013517">
    <property type="entry name" value="FG-GAP"/>
</dbReference>
<dbReference type="PANTHER" id="PTHR44103:SF1">
    <property type="entry name" value="PROPROTEIN CONVERTASE P"/>
    <property type="match status" value="1"/>
</dbReference>
<sequence length="499" mass="54645">MNKALSSCLLGVGLLSSALSHGQDFAEITLDSPYTPIQPLFAADVIAGDNLEIVLLGVDDKSERHLVLYGVNAQGDGLVTLDDITIPRHFHSFDMERDPEKKRPGIFFMSANELATYQPGENGGALKSIAKISSVYQQEATSLLARARFVTDINQDGLLDLQVADFNRLHLYLSTPDGDWVAEELPIPAQMVAENGRVTYSAPAVFVEDANGDKLMDVVHAQDGQLVVYPQTGKGEFGDPITVKINPDINGIDWWNKRDANGEEFDQSQLVYRKLDQLKDINNDGWPDMVVRFTQSKGVLDRTNDYEVYLGKGLIDRVSYGNKADSVIRADGTLTGLDFVDIDHDGRFEVTLAGFDIGVGQIIGALLSGSIDQDVYLYQLNGDDKFGEEPATAHTVDLKFSLTKGQSGSAIVKLADINGDGYKDLLLSKDTKALRIYAGQQGSSPFASKAIRYKTLLPENGEPVQTADINRDGKADLLLRFGRLDASEQLRTIKILLAR</sequence>
<accession>K4KKH2</accession>
<evidence type="ECO:0000313" key="4">
    <source>
        <dbReference type="Proteomes" id="UP000000466"/>
    </source>
</evidence>
<evidence type="ECO:0000256" key="2">
    <source>
        <dbReference type="SAM" id="SignalP"/>
    </source>
</evidence>
<evidence type="ECO:0000313" key="3">
    <source>
        <dbReference type="EMBL" id="AFU98543.1"/>
    </source>
</evidence>
<evidence type="ECO:0008006" key="5">
    <source>
        <dbReference type="Google" id="ProtNLM"/>
    </source>
</evidence>
<keyword evidence="1 2" id="KW-0732">Signal</keyword>
<proteinExistence type="predicted"/>
<dbReference type="Gene3D" id="2.130.10.130">
    <property type="entry name" value="Integrin alpha, N-terminal"/>
    <property type="match status" value="2"/>
</dbReference>
<dbReference type="eggNOG" id="ENOG502Z9IU">
    <property type="taxonomic scope" value="Bacteria"/>
</dbReference>
<dbReference type="EMBL" id="CP003746">
    <property type="protein sequence ID" value="AFU98543.1"/>
    <property type="molecule type" value="Genomic_DNA"/>
</dbReference>
<dbReference type="InterPro" id="IPR028994">
    <property type="entry name" value="Integrin_alpha_N"/>
</dbReference>
<keyword evidence="4" id="KW-1185">Reference proteome</keyword>
<dbReference type="Pfam" id="PF13517">
    <property type="entry name" value="FG-GAP_3"/>
    <property type="match status" value="1"/>
</dbReference>
<feature type="signal peptide" evidence="2">
    <location>
        <begin position="1"/>
        <end position="22"/>
    </location>
</feature>
<name>K4KKH2_SIMAS</name>
<dbReference type="STRING" id="1117647.M5M_06740"/>
<dbReference type="HOGENOM" id="CLU_514707_0_0_6"/>
<dbReference type="RefSeq" id="WP_015046716.1">
    <property type="nucleotide sequence ID" value="NC_018868.3"/>
</dbReference>
<feature type="chain" id="PRO_5003878390" description="FG-GAP repeat-containing protein" evidence="2">
    <location>
        <begin position="23"/>
        <end position="499"/>
    </location>
</feature>
<dbReference type="PANTHER" id="PTHR44103">
    <property type="entry name" value="PROPROTEIN CONVERTASE P"/>
    <property type="match status" value="1"/>
</dbReference>
<dbReference type="KEGG" id="saga:M5M_06740"/>
<dbReference type="Proteomes" id="UP000000466">
    <property type="component" value="Chromosome"/>
</dbReference>
<reference evidence="3 4" key="1">
    <citation type="journal article" date="2013" name="Genome Announc.">
        <title>Complete genome sequence of Simiduia agarivorans SA1(T), a marine bacterium able to degrade a variety of polysaccharides.</title>
        <authorList>
            <person name="Lin S.Y."/>
            <person name="Shieh W.Y."/>
            <person name="Chen J.S."/>
            <person name="Tang S.L."/>
        </authorList>
    </citation>
    <scope>NUCLEOTIDE SEQUENCE [LARGE SCALE GENOMIC DNA]</scope>
    <source>
        <strain evidence="4">DSM 21679 / JCM 13881 / BCRC 17597 / SA1</strain>
    </source>
</reference>
<dbReference type="OrthoDB" id="6064584at2"/>
<dbReference type="AlphaFoldDB" id="K4KKH2"/>
<organism evidence="3 4">
    <name type="scientific">Simiduia agarivorans (strain DSM 21679 / JCM 13881 / BCRC 17597 / SA1)</name>
    <dbReference type="NCBI Taxonomy" id="1117647"/>
    <lineage>
        <taxon>Bacteria</taxon>
        <taxon>Pseudomonadati</taxon>
        <taxon>Pseudomonadota</taxon>
        <taxon>Gammaproteobacteria</taxon>
        <taxon>Cellvibrionales</taxon>
        <taxon>Cellvibrionaceae</taxon>
        <taxon>Simiduia</taxon>
    </lineage>
</organism>
<dbReference type="SUPFAM" id="SSF69318">
    <property type="entry name" value="Integrin alpha N-terminal domain"/>
    <property type="match status" value="1"/>
</dbReference>
<gene>
    <name evidence="3" type="ordered locus">M5M_06740</name>
</gene>